<feature type="chain" id="PRO_5010722759" evidence="2">
    <location>
        <begin position="17"/>
        <end position="351"/>
    </location>
</feature>
<keyword evidence="4" id="KW-1185">Reference proteome</keyword>
<dbReference type="Proteomes" id="UP000192223">
    <property type="component" value="Unplaced"/>
</dbReference>
<dbReference type="RefSeq" id="XP_018325692.1">
    <property type="nucleotide sequence ID" value="XM_018470190.2"/>
</dbReference>
<organism evidence="4 5">
    <name type="scientific">Agrilus planipennis</name>
    <name type="common">Emerald ash borer</name>
    <name type="synonym">Agrilus marcopoli</name>
    <dbReference type="NCBI Taxonomy" id="224129"/>
    <lineage>
        <taxon>Eukaryota</taxon>
        <taxon>Metazoa</taxon>
        <taxon>Ecdysozoa</taxon>
        <taxon>Arthropoda</taxon>
        <taxon>Hexapoda</taxon>
        <taxon>Insecta</taxon>
        <taxon>Pterygota</taxon>
        <taxon>Neoptera</taxon>
        <taxon>Endopterygota</taxon>
        <taxon>Coleoptera</taxon>
        <taxon>Polyphaga</taxon>
        <taxon>Elateriformia</taxon>
        <taxon>Buprestoidea</taxon>
        <taxon>Buprestidae</taxon>
        <taxon>Agrilinae</taxon>
        <taxon>Agrilus</taxon>
    </lineage>
</organism>
<dbReference type="SMART" id="SM00690">
    <property type="entry name" value="DM5"/>
    <property type="match status" value="1"/>
</dbReference>
<keyword evidence="2" id="KW-0732">Signal</keyword>
<dbReference type="GO" id="GO:0062129">
    <property type="term" value="C:chitin-based extracellular matrix"/>
    <property type="evidence" value="ECO:0007669"/>
    <property type="project" value="TreeGrafter"/>
</dbReference>
<dbReference type="InterPro" id="IPR004145">
    <property type="entry name" value="DUF243"/>
</dbReference>
<evidence type="ECO:0000313" key="4">
    <source>
        <dbReference type="Proteomes" id="UP000192223"/>
    </source>
</evidence>
<dbReference type="Pfam" id="PF03103">
    <property type="entry name" value="DUF243"/>
    <property type="match status" value="1"/>
</dbReference>
<name>A0A1W4WYV0_AGRPL</name>
<accession>A0A1W4WYV0</accession>
<dbReference type="PANTHER" id="PTHR31927">
    <property type="entry name" value="FI07246P-RELATED-RELATED"/>
    <property type="match status" value="1"/>
</dbReference>
<evidence type="ECO:0000256" key="1">
    <source>
        <dbReference type="SAM" id="MobiDB-lite"/>
    </source>
</evidence>
<reference evidence="5" key="1">
    <citation type="submission" date="2025-08" db="UniProtKB">
        <authorList>
            <consortium name="RefSeq"/>
        </authorList>
    </citation>
    <scope>IDENTIFICATION</scope>
    <source>
        <tissue evidence="5">Entire body</tissue>
    </source>
</reference>
<feature type="region of interest" description="Disordered" evidence="1">
    <location>
        <begin position="328"/>
        <end position="351"/>
    </location>
</feature>
<evidence type="ECO:0000256" key="2">
    <source>
        <dbReference type="SAM" id="SignalP"/>
    </source>
</evidence>
<dbReference type="GO" id="GO:0040003">
    <property type="term" value="P:chitin-based cuticle development"/>
    <property type="evidence" value="ECO:0007669"/>
    <property type="project" value="TreeGrafter"/>
</dbReference>
<feature type="domain" description="DUF243" evidence="3">
    <location>
        <begin position="108"/>
        <end position="207"/>
    </location>
</feature>
<sequence length="351" mass="37446">MKSFVFVTVFAVVAWARPDVSHLQNAYVPPVTSYGVPSSSVPSGSYLPSVPSSSSLNVFRAPFGSSQQSVSIVPNYQPSYQSSYQSNYYPSLQTQQQNIDVQLQPSAVEHRKSFYFYSAPEEPETRTRITIPIPPPQKRTNYIFVKAPVSRPQPVPVIVPQGGVDQKTVVYVLVRKNNQQVKPVVLDGPAPSPPQKPEVVFVNYDSAQQVHNLIHGTAHGEQHPTSSDVDTPTFVGHVQQDIAKSVSGGSSQFDINFQPQPASQAVEKVEGISGSESFGIGGGVQANYVGVGSLGSHSVEVSTAGPQVSQVFSGYSSTVVPSVRPTETVHIGGGDSSQSISFGPAGQSGPY</sequence>
<evidence type="ECO:0000313" key="5">
    <source>
        <dbReference type="RefSeq" id="XP_018325692.1"/>
    </source>
</evidence>
<dbReference type="PANTHER" id="PTHR31927:SF16">
    <property type="entry name" value="LP07342P"/>
    <property type="match status" value="1"/>
</dbReference>
<protein>
    <submittedName>
        <fullName evidence="5">Uncharacterized protein LOC108737372</fullName>
    </submittedName>
</protein>
<gene>
    <name evidence="5" type="primary">LOC108737372</name>
</gene>
<dbReference type="GeneID" id="108737372"/>
<dbReference type="InParanoid" id="A0A1W4WYV0"/>
<dbReference type="KEGG" id="apln:108737372"/>
<proteinExistence type="predicted"/>
<feature type="signal peptide" evidence="2">
    <location>
        <begin position="1"/>
        <end position="16"/>
    </location>
</feature>
<dbReference type="AlphaFoldDB" id="A0A1W4WYV0"/>
<evidence type="ECO:0000259" key="3">
    <source>
        <dbReference type="SMART" id="SM00690"/>
    </source>
</evidence>
<dbReference type="GO" id="GO:0008010">
    <property type="term" value="F:structural constituent of chitin-based larval cuticle"/>
    <property type="evidence" value="ECO:0007669"/>
    <property type="project" value="TreeGrafter"/>
</dbReference>